<dbReference type="GeneID" id="39591835"/>
<dbReference type="RefSeq" id="XP_028476557.1">
    <property type="nucleotide sequence ID" value="XM_028622664.1"/>
</dbReference>
<sequence>MAVVLSHPYSFPRTSWSGYYHGPPYRPDDYCLMLLFAAQVASRTLVKSRAKSRPIPPLVLQLAVIDLVLQMRDHLRPYRTEGMVFLPALEWKAATDALISRAAEIARFDVAFAYQLARAALDWGHNYGDTVDRLPRKSRQQFDQTLIIEFLAPYRRAQESLDEVKLSYGVQEIAPTKPAPGLRYPPNVDNRPSLEATCQLASCHGALLISTVQFCHQ</sequence>
<accession>A0A427XUA5</accession>
<dbReference type="EMBL" id="RSCE01000005">
    <property type="protein sequence ID" value="RSH82325.1"/>
    <property type="molecule type" value="Genomic_DNA"/>
</dbReference>
<organism evidence="1 2">
    <name type="scientific">Apiotrichum porosum</name>
    <dbReference type="NCBI Taxonomy" id="105984"/>
    <lineage>
        <taxon>Eukaryota</taxon>
        <taxon>Fungi</taxon>
        <taxon>Dikarya</taxon>
        <taxon>Basidiomycota</taxon>
        <taxon>Agaricomycotina</taxon>
        <taxon>Tremellomycetes</taxon>
        <taxon>Trichosporonales</taxon>
        <taxon>Trichosporonaceae</taxon>
        <taxon>Apiotrichum</taxon>
    </lineage>
</organism>
<name>A0A427XUA5_9TREE</name>
<protein>
    <submittedName>
        <fullName evidence="1">Uncharacterized protein</fullName>
    </submittedName>
</protein>
<dbReference type="Proteomes" id="UP000279236">
    <property type="component" value="Unassembled WGS sequence"/>
</dbReference>
<evidence type="ECO:0000313" key="1">
    <source>
        <dbReference type="EMBL" id="RSH82325.1"/>
    </source>
</evidence>
<dbReference type="AlphaFoldDB" id="A0A427XUA5"/>
<evidence type="ECO:0000313" key="2">
    <source>
        <dbReference type="Proteomes" id="UP000279236"/>
    </source>
</evidence>
<gene>
    <name evidence="1" type="ORF">EHS24_007292</name>
</gene>
<proteinExistence type="predicted"/>
<reference evidence="1 2" key="1">
    <citation type="submission" date="2018-11" db="EMBL/GenBank/DDBJ databases">
        <title>Genome sequence of Apiotrichum porosum DSM 27194.</title>
        <authorList>
            <person name="Aliyu H."/>
            <person name="Gorte O."/>
            <person name="Ochsenreither K."/>
        </authorList>
    </citation>
    <scope>NUCLEOTIDE SEQUENCE [LARGE SCALE GENOMIC DNA]</scope>
    <source>
        <strain evidence="1 2">DSM 27194</strain>
    </source>
</reference>
<comment type="caution">
    <text evidence="1">The sequence shown here is derived from an EMBL/GenBank/DDBJ whole genome shotgun (WGS) entry which is preliminary data.</text>
</comment>
<keyword evidence="2" id="KW-1185">Reference proteome</keyword>